<gene>
    <name evidence="2" type="ORF">OHA16_32405</name>
</gene>
<feature type="signal peptide" evidence="1">
    <location>
        <begin position="1"/>
        <end position="32"/>
    </location>
</feature>
<accession>A0ABZ1U7V1</accession>
<keyword evidence="1" id="KW-0732">Signal</keyword>
<evidence type="ECO:0000313" key="2">
    <source>
        <dbReference type="EMBL" id="WUQ87250.1"/>
    </source>
</evidence>
<organism evidence="2 3">
    <name type="scientific">Kitasatospora purpeofusca</name>
    <dbReference type="NCBI Taxonomy" id="67352"/>
    <lineage>
        <taxon>Bacteria</taxon>
        <taxon>Bacillati</taxon>
        <taxon>Actinomycetota</taxon>
        <taxon>Actinomycetes</taxon>
        <taxon>Kitasatosporales</taxon>
        <taxon>Streptomycetaceae</taxon>
        <taxon>Kitasatospora</taxon>
    </lineage>
</organism>
<keyword evidence="3" id="KW-1185">Reference proteome</keyword>
<sequence length="112" mass="11205">MTSKSLRTGVAMAGVLLAAGVFGVATATTASAATTQVVAGPQSDPGKTSRATCPDGTHLIGGGYDWYPALNRGGGILDGEALIANGPSQDGRAWVTQARLGQTKAWAICETG</sequence>
<dbReference type="Proteomes" id="UP001432222">
    <property type="component" value="Chromosome"/>
</dbReference>
<evidence type="ECO:0000256" key="1">
    <source>
        <dbReference type="SAM" id="SignalP"/>
    </source>
</evidence>
<name>A0ABZ1U7V1_9ACTN</name>
<proteinExistence type="predicted"/>
<dbReference type="RefSeq" id="WP_328957811.1">
    <property type="nucleotide sequence ID" value="NZ_CP108110.1"/>
</dbReference>
<protein>
    <submittedName>
        <fullName evidence="2">Uncharacterized protein</fullName>
    </submittedName>
</protein>
<evidence type="ECO:0000313" key="3">
    <source>
        <dbReference type="Proteomes" id="UP001432222"/>
    </source>
</evidence>
<reference evidence="2" key="1">
    <citation type="submission" date="2022-10" db="EMBL/GenBank/DDBJ databases">
        <title>The complete genomes of actinobacterial strains from the NBC collection.</title>
        <authorList>
            <person name="Joergensen T.S."/>
            <person name="Alvarez Arevalo M."/>
            <person name="Sterndorff E.B."/>
            <person name="Faurdal D."/>
            <person name="Vuksanovic O."/>
            <person name="Mourched A.-S."/>
            <person name="Charusanti P."/>
            <person name="Shaw S."/>
            <person name="Blin K."/>
            <person name="Weber T."/>
        </authorList>
    </citation>
    <scope>NUCLEOTIDE SEQUENCE</scope>
    <source>
        <strain evidence="2">NBC_00222</strain>
    </source>
</reference>
<dbReference type="EMBL" id="CP108110">
    <property type="protein sequence ID" value="WUQ87250.1"/>
    <property type="molecule type" value="Genomic_DNA"/>
</dbReference>
<feature type="chain" id="PRO_5045624251" evidence="1">
    <location>
        <begin position="33"/>
        <end position="112"/>
    </location>
</feature>